<accession>A0A420MN29</accession>
<gene>
    <name evidence="4" type="ORF">BFJ69_g12707</name>
</gene>
<evidence type="ECO:0000256" key="1">
    <source>
        <dbReference type="ARBA" id="ARBA00023002"/>
    </source>
</evidence>
<dbReference type="Pfam" id="PF16653">
    <property type="entry name" value="Sacchrp_dh_C"/>
    <property type="match status" value="1"/>
</dbReference>
<dbReference type="VEuPathDB" id="FungiDB:FOC4_g10009311"/>
<dbReference type="InterPro" id="IPR051168">
    <property type="entry name" value="AASS"/>
</dbReference>
<dbReference type="VEuPathDB" id="FungiDB:FOC1_g10008212"/>
<dbReference type="AlphaFoldDB" id="A0A420MN29"/>
<dbReference type="VEuPathDB" id="FungiDB:FOIG_10774"/>
<protein>
    <recommendedName>
        <fullName evidence="3">Saccharopine dehydrogenase-like C-terminal domain-containing protein</fullName>
    </recommendedName>
</protein>
<dbReference type="VEuPathDB" id="FungiDB:FOMG_07162"/>
<sequence length="89" mass="9712">MLQHKFVVEWKDGTKNTSTSALELFGEPGGYSAMAKSVGLTCGIAIQLLLDDEPASNKPGVIAPYSREICDPIRVRAEAKRIKLVEHTL</sequence>
<evidence type="ECO:0000313" key="5">
    <source>
        <dbReference type="Proteomes" id="UP000285084"/>
    </source>
</evidence>
<dbReference type="EMBL" id="MRCX01000156">
    <property type="protein sequence ID" value="RKK69445.1"/>
    <property type="molecule type" value="Genomic_DNA"/>
</dbReference>
<evidence type="ECO:0000313" key="4">
    <source>
        <dbReference type="EMBL" id="RKK69445.1"/>
    </source>
</evidence>
<keyword evidence="2" id="KW-0028">Amino-acid biosynthesis</keyword>
<dbReference type="VEuPathDB" id="FungiDB:FOZG_09867"/>
<dbReference type="GO" id="GO:0019878">
    <property type="term" value="P:lysine biosynthetic process via aminoadipic acid"/>
    <property type="evidence" value="ECO:0007669"/>
    <property type="project" value="TreeGrafter"/>
</dbReference>
<keyword evidence="1" id="KW-0560">Oxidoreductase</keyword>
<organism evidence="4 5">
    <name type="scientific">Fusarium oxysporum</name>
    <name type="common">Fusarium vascular wilt</name>
    <dbReference type="NCBI Taxonomy" id="5507"/>
    <lineage>
        <taxon>Eukaryota</taxon>
        <taxon>Fungi</taxon>
        <taxon>Dikarya</taxon>
        <taxon>Ascomycota</taxon>
        <taxon>Pezizomycotina</taxon>
        <taxon>Sordariomycetes</taxon>
        <taxon>Hypocreomycetidae</taxon>
        <taxon>Hypocreales</taxon>
        <taxon>Nectriaceae</taxon>
        <taxon>Fusarium</taxon>
        <taxon>Fusarium oxysporum species complex</taxon>
    </lineage>
</organism>
<feature type="domain" description="Saccharopine dehydrogenase-like C-terminal" evidence="3">
    <location>
        <begin position="1"/>
        <end position="76"/>
    </location>
</feature>
<dbReference type="PANTHER" id="PTHR11133:SF22">
    <property type="entry name" value="ALPHA-AMINOADIPIC SEMIALDEHYDE SYNTHASE, MITOCHONDRIAL"/>
    <property type="match status" value="1"/>
</dbReference>
<dbReference type="GO" id="GO:0004753">
    <property type="term" value="F:saccharopine dehydrogenase activity"/>
    <property type="evidence" value="ECO:0007669"/>
    <property type="project" value="TreeGrafter"/>
</dbReference>
<keyword evidence="2" id="KW-0457">Lysine biosynthesis</keyword>
<comment type="caution">
    <text evidence="4">The sequence shown here is derived from an EMBL/GenBank/DDBJ whole genome shotgun (WGS) entry which is preliminary data.</text>
</comment>
<evidence type="ECO:0000259" key="3">
    <source>
        <dbReference type="Pfam" id="PF16653"/>
    </source>
</evidence>
<dbReference type="GO" id="GO:0005737">
    <property type="term" value="C:cytoplasm"/>
    <property type="evidence" value="ECO:0007669"/>
    <property type="project" value="TreeGrafter"/>
</dbReference>
<name>A0A420MN29_FUSOX</name>
<dbReference type="VEuPathDB" id="FungiDB:HZS61_003385"/>
<reference evidence="4 5" key="1">
    <citation type="journal article" date="2018" name="Sci. Rep.">
        <title>Characterisation of pathogen-specific regions and novel effector candidates in Fusarium oxysporum f. sp. cepae.</title>
        <authorList>
            <person name="Armitage A.D."/>
            <person name="Taylor A."/>
            <person name="Sobczyk M.K."/>
            <person name="Baxter L."/>
            <person name="Greenfield B.P."/>
            <person name="Bates H.J."/>
            <person name="Wilson F."/>
            <person name="Jackson A.C."/>
            <person name="Ott S."/>
            <person name="Harrison R.J."/>
            <person name="Clarkson J.P."/>
        </authorList>
    </citation>
    <scope>NUCLEOTIDE SEQUENCE [LARGE SCALE GENOMIC DNA]</scope>
    <source>
        <strain evidence="4 5">Fo_A13</strain>
    </source>
</reference>
<dbReference type="PANTHER" id="PTHR11133">
    <property type="entry name" value="SACCHAROPINE DEHYDROGENASE"/>
    <property type="match status" value="1"/>
</dbReference>
<dbReference type="InterPro" id="IPR032095">
    <property type="entry name" value="Sacchrp_dh-like_C"/>
</dbReference>
<dbReference type="Proteomes" id="UP000285084">
    <property type="component" value="Unassembled WGS sequence"/>
</dbReference>
<proteinExistence type="predicted"/>
<evidence type="ECO:0000256" key="2">
    <source>
        <dbReference type="ARBA" id="ARBA00023154"/>
    </source>
</evidence>
<dbReference type="Gene3D" id="3.40.50.720">
    <property type="entry name" value="NAD(P)-binding Rossmann-like Domain"/>
    <property type="match status" value="1"/>
</dbReference>